<name>A0ABD0U3A1_DENTH</name>
<gene>
    <name evidence="1" type="ORF">M5K25_024898</name>
</gene>
<organism evidence="1 2">
    <name type="scientific">Dendrobium thyrsiflorum</name>
    <name type="common">Pinecone-like raceme dendrobium</name>
    <name type="synonym">Orchid</name>
    <dbReference type="NCBI Taxonomy" id="117978"/>
    <lineage>
        <taxon>Eukaryota</taxon>
        <taxon>Viridiplantae</taxon>
        <taxon>Streptophyta</taxon>
        <taxon>Embryophyta</taxon>
        <taxon>Tracheophyta</taxon>
        <taxon>Spermatophyta</taxon>
        <taxon>Magnoliopsida</taxon>
        <taxon>Liliopsida</taxon>
        <taxon>Asparagales</taxon>
        <taxon>Orchidaceae</taxon>
        <taxon>Epidendroideae</taxon>
        <taxon>Malaxideae</taxon>
        <taxon>Dendrobiinae</taxon>
        <taxon>Dendrobium</taxon>
    </lineage>
</organism>
<dbReference type="EMBL" id="JANQDX010000018">
    <property type="protein sequence ID" value="KAL0906406.1"/>
    <property type="molecule type" value="Genomic_DNA"/>
</dbReference>
<sequence length="294" mass="33534">MTSVAMGSPLLPEKLPMWFSKRGGAREAKCGSIGILDTEEFNIIFTLRKPRILCTSQLRVVKANLSDSDTSEAENLDSFYFHLKPAENLDSFCFHLKPAENLDSFCFHLKQAENLDSLLKKTPSEPPKSMDDGRRRRLESLLGATFFCHLDSLGNDVFTPQGEVSFITAVLPRHKGVYGRHLQTPGPYIFSPTTLLEHVWGLQKYIYDEHKWHSLPRYENVYRAYPPRRTRHIGFPPIVLREHVYVVIRSAANTENVILGGISLLVVGVAPGSLLPCYESRHRWFFDLLQTMRT</sequence>
<reference evidence="1 2" key="1">
    <citation type="journal article" date="2024" name="Plant Biotechnol. J.">
        <title>Dendrobium thyrsiflorum genome and its molecular insights into genes involved in important horticultural traits.</title>
        <authorList>
            <person name="Chen B."/>
            <person name="Wang J.Y."/>
            <person name="Zheng P.J."/>
            <person name="Li K.L."/>
            <person name="Liang Y.M."/>
            <person name="Chen X.F."/>
            <person name="Zhang C."/>
            <person name="Zhao X."/>
            <person name="He X."/>
            <person name="Zhang G.Q."/>
            <person name="Liu Z.J."/>
            <person name="Xu Q."/>
        </authorList>
    </citation>
    <scope>NUCLEOTIDE SEQUENCE [LARGE SCALE GENOMIC DNA]</scope>
    <source>
        <strain evidence="1">GZMU011</strain>
    </source>
</reference>
<dbReference type="AlphaFoldDB" id="A0ABD0U3A1"/>
<protein>
    <submittedName>
        <fullName evidence="1">Uncharacterized protein</fullName>
    </submittedName>
</protein>
<evidence type="ECO:0000313" key="1">
    <source>
        <dbReference type="EMBL" id="KAL0906406.1"/>
    </source>
</evidence>
<dbReference type="Proteomes" id="UP001552299">
    <property type="component" value="Unassembled WGS sequence"/>
</dbReference>
<accession>A0ABD0U3A1</accession>
<comment type="caution">
    <text evidence="1">The sequence shown here is derived from an EMBL/GenBank/DDBJ whole genome shotgun (WGS) entry which is preliminary data.</text>
</comment>
<evidence type="ECO:0000313" key="2">
    <source>
        <dbReference type="Proteomes" id="UP001552299"/>
    </source>
</evidence>
<proteinExistence type="predicted"/>
<keyword evidence="2" id="KW-1185">Reference proteome</keyword>